<dbReference type="EC" id="2.1.1.258" evidence="2"/>
<accession>A0A2U3QFA5</accession>
<dbReference type="InterPro" id="IPR051069">
    <property type="entry name" value="ACDS_complex_subunit"/>
</dbReference>
<dbReference type="AlphaFoldDB" id="A0A2U3QFA5"/>
<dbReference type="Gene3D" id="3.20.20.20">
    <property type="entry name" value="Dihydropteroate synthase-like"/>
    <property type="match status" value="1"/>
</dbReference>
<dbReference type="PANTHER" id="PTHR36214:SF5">
    <property type="entry name" value="ACETYL-COA DECARBONYLASE_SYNTHASE COMPLEX SUBUNIT DELTA"/>
    <property type="match status" value="1"/>
</dbReference>
<dbReference type="NCBIfam" id="NF003376">
    <property type="entry name" value="PRK04452.1-2"/>
    <property type="match status" value="1"/>
</dbReference>
<dbReference type="InterPro" id="IPR011005">
    <property type="entry name" value="Dihydropteroate_synth-like_sf"/>
</dbReference>
<sequence>MAFTPAKETYSGKVYSVAIGTGEGTGTVGGENVLPFHSFEGAAPNRPVIAFEIQDVPPADWPESVKKPFEAVSDDPVKWARFCQDELKAKAIALRLVGTHPDRENRSAEDAAKTVKDVLAAVNVPLIILGSNHAEKDAPVLVAASEAAKDKNCVIGKAQEANYKTIAAAAMANNHKIIAMSELDINLSKQLNILITQMGFEKERLITDPMCSALGYGLEYTYSVMERIRLAALTQNDATMQPPMLGDIGMYVWKVKETQAPEADLPHWGSLEERGIAWEAVTATALLVAGAELLIMRHPKAVEEVQKTIEELI</sequence>
<evidence type="ECO:0000313" key="2">
    <source>
        <dbReference type="EMBL" id="SPQ00097.1"/>
    </source>
</evidence>
<feature type="domain" description="CO dehydrogenase/acetyl-CoA synthase delta subunit TIM barrel" evidence="1">
    <location>
        <begin position="17"/>
        <end position="257"/>
    </location>
</feature>
<dbReference type="OrthoDB" id="148113at2"/>
<evidence type="ECO:0000259" key="1">
    <source>
        <dbReference type="Pfam" id="PF03599"/>
    </source>
</evidence>
<dbReference type="Pfam" id="PF03599">
    <property type="entry name" value="CdhD"/>
    <property type="match status" value="1"/>
</dbReference>
<keyword evidence="2" id="KW-0808">Transferase</keyword>
<gene>
    <name evidence="2" type="primary">acsD</name>
    <name evidence="2" type="ORF">NBG4_170012</name>
</gene>
<dbReference type="InterPro" id="IPR016041">
    <property type="entry name" value="Ac-CoA_synth_d_su_TIM-brl"/>
</dbReference>
<proteinExistence type="predicted"/>
<dbReference type="SUPFAM" id="SSF51717">
    <property type="entry name" value="Dihydropteroate synthetase-like"/>
    <property type="match status" value="1"/>
</dbReference>
<organism evidence="2 3">
    <name type="scientific">Candidatus Sulfobium mesophilum</name>
    <dbReference type="NCBI Taxonomy" id="2016548"/>
    <lineage>
        <taxon>Bacteria</taxon>
        <taxon>Pseudomonadati</taxon>
        <taxon>Nitrospirota</taxon>
        <taxon>Nitrospiria</taxon>
        <taxon>Nitrospirales</taxon>
        <taxon>Nitrospiraceae</taxon>
        <taxon>Candidatus Sulfobium</taxon>
    </lineage>
</organism>
<keyword evidence="2" id="KW-0489">Methyltransferase</keyword>
<name>A0A2U3QFA5_9BACT</name>
<reference evidence="3" key="1">
    <citation type="submission" date="2018-03" db="EMBL/GenBank/DDBJ databases">
        <authorList>
            <person name="Zecchin S."/>
        </authorList>
    </citation>
    <scope>NUCLEOTIDE SEQUENCE [LARGE SCALE GENOMIC DNA]</scope>
</reference>
<dbReference type="PANTHER" id="PTHR36214">
    <property type="match status" value="1"/>
</dbReference>
<dbReference type="Proteomes" id="UP000245125">
    <property type="component" value="Unassembled WGS sequence"/>
</dbReference>
<protein>
    <submittedName>
        <fullName evidence="2">Corrinoid/iron-sulfur protein small subunit, acetyl-CoA decarbonylase/synthase complex subunit delta</fullName>
        <ecNumber evidence="2">2.1.1.258</ecNumber>
    </submittedName>
</protein>
<keyword evidence="3" id="KW-1185">Reference proteome</keyword>
<dbReference type="GO" id="GO:0102036">
    <property type="term" value="F:methyltetrahydrofolate:corrinoid/iron-sulfur protein methyltransferase activity"/>
    <property type="evidence" value="ECO:0007669"/>
    <property type="project" value="UniProtKB-EC"/>
</dbReference>
<evidence type="ECO:0000313" key="3">
    <source>
        <dbReference type="Proteomes" id="UP000245125"/>
    </source>
</evidence>
<dbReference type="EMBL" id="OUUY01000061">
    <property type="protein sequence ID" value="SPQ00097.1"/>
    <property type="molecule type" value="Genomic_DNA"/>
</dbReference>
<dbReference type="GO" id="GO:0032259">
    <property type="term" value="P:methylation"/>
    <property type="evidence" value="ECO:0007669"/>
    <property type="project" value="UniProtKB-KW"/>
</dbReference>